<proteinExistence type="predicted"/>
<dbReference type="Proteomes" id="UP000244903">
    <property type="component" value="Chromosome"/>
</dbReference>
<gene>
    <name evidence="1" type="ORF">A6048_07605</name>
</gene>
<keyword evidence="2" id="KW-1185">Reference proteome</keyword>
<dbReference type="Gene3D" id="2.60.120.10">
    <property type="entry name" value="Jelly Rolls"/>
    <property type="match status" value="1"/>
</dbReference>
<organism evidence="1 2">
    <name type="scientific">Dietzia psychralcaliphila</name>
    <dbReference type="NCBI Taxonomy" id="139021"/>
    <lineage>
        <taxon>Bacteria</taxon>
        <taxon>Bacillati</taxon>
        <taxon>Actinomycetota</taxon>
        <taxon>Actinomycetes</taxon>
        <taxon>Mycobacteriales</taxon>
        <taxon>Dietziaceae</taxon>
        <taxon>Dietzia</taxon>
    </lineage>
</organism>
<dbReference type="EMBL" id="CP015453">
    <property type="protein sequence ID" value="AWH95381.1"/>
    <property type="molecule type" value="Genomic_DNA"/>
</dbReference>
<dbReference type="RefSeq" id="WP_107749170.1">
    <property type="nucleotide sequence ID" value="NZ_CP015453.1"/>
</dbReference>
<evidence type="ECO:0000313" key="2">
    <source>
        <dbReference type="Proteomes" id="UP000244903"/>
    </source>
</evidence>
<dbReference type="PANTHER" id="PTHR37694">
    <property type="entry name" value="SLR8022 PROTEIN"/>
    <property type="match status" value="1"/>
</dbReference>
<reference evidence="1 2" key="1">
    <citation type="submission" date="2016-04" db="EMBL/GenBank/DDBJ databases">
        <title>Complete genome sequence of the haloalkaliphilic hydrocarbon-degrading bacterium Dietzia psychralcaliphila ILA-1T, isolated from a drain of a fish product-processing plant.</title>
        <authorList>
            <person name="Zhao J."/>
            <person name="Hu B."/>
            <person name="Geng S."/>
            <person name="Nie Y."/>
            <person name="Tang Y."/>
        </authorList>
    </citation>
    <scope>NUCLEOTIDE SEQUENCE [LARGE SCALE GENOMIC DNA]</scope>
    <source>
        <strain evidence="1 2">ILA-1</strain>
    </source>
</reference>
<evidence type="ECO:0000313" key="1">
    <source>
        <dbReference type="EMBL" id="AWH95381.1"/>
    </source>
</evidence>
<dbReference type="InterPro" id="IPR011051">
    <property type="entry name" value="RmlC_Cupin_sf"/>
</dbReference>
<dbReference type="SUPFAM" id="SSF51182">
    <property type="entry name" value="RmlC-like cupins"/>
    <property type="match status" value="1"/>
</dbReference>
<dbReference type="PANTHER" id="PTHR37694:SF1">
    <property type="entry name" value="SLR8022 PROTEIN"/>
    <property type="match status" value="1"/>
</dbReference>
<sequence>MTNVTDTADRILARAADAPHGRHAEIIVREGPLRQSLLALTAGTELEEHNSPPAASLYLLRGAVQVTGETTVDVAAGELHTLTHHRHAVKALEDSVFLLTTVTSIEGQGSHTEAPSA</sequence>
<name>A0AAD0NN80_9ACTN</name>
<dbReference type="KEGG" id="dpc:A6048_07605"/>
<accession>A0AAD0NN80</accession>
<dbReference type="InterPro" id="IPR014710">
    <property type="entry name" value="RmlC-like_jellyroll"/>
</dbReference>
<dbReference type="AlphaFoldDB" id="A0AAD0NN80"/>
<protein>
    <submittedName>
        <fullName evidence="1">Cupin</fullName>
    </submittedName>
</protein>